<dbReference type="Proteomes" id="UP001188597">
    <property type="component" value="Unassembled WGS sequence"/>
</dbReference>
<organism evidence="8 9">
    <name type="scientific">Escallonia herrerae</name>
    <dbReference type="NCBI Taxonomy" id="1293975"/>
    <lineage>
        <taxon>Eukaryota</taxon>
        <taxon>Viridiplantae</taxon>
        <taxon>Streptophyta</taxon>
        <taxon>Embryophyta</taxon>
        <taxon>Tracheophyta</taxon>
        <taxon>Spermatophyta</taxon>
        <taxon>Magnoliopsida</taxon>
        <taxon>eudicotyledons</taxon>
        <taxon>Gunneridae</taxon>
        <taxon>Pentapetalae</taxon>
        <taxon>asterids</taxon>
        <taxon>campanulids</taxon>
        <taxon>Escalloniales</taxon>
        <taxon>Escalloniaceae</taxon>
        <taxon>Escallonia</taxon>
    </lineage>
</organism>
<keyword evidence="5" id="KW-0326">Glycosidase</keyword>
<dbReference type="PANTHER" id="PTHR31451">
    <property type="match status" value="1"/>
</dbReference>
<keyword evidence="9" id="KW-1185">Reference proteome</keyword>
<evidence type="ECO:0000256" key="6">
    <source>
        <dbReference type="SAM" id="SignalP"/>
    </source>
</evidence>
<feature type="signal peptide" evidence="6">
    <location>
        <begin position="1"/>
        <end position="23"/>
    </location>
</feature>
<dbReference type="EMBL" id="JAVXUP010000101">
    <property type="protein sequence ID" value="KAK3038235.1"/>
    <property type="molecule type" value="Genomic_DNA"/>
</dbReference>
<evidence type="ECO:0000256" key="3">
    <source>
        <dbReference type="ARBA" id="ARBA00012706"/>
    </source>
</evidence>
<accession>A0AA89BDT1</accession>
<evidence type="ECO:0000256" key="2">
    <source>
        <dbReference type="ARBA" id="ARBA00005641"/>
    </source>
</evidence>
<dbReference type="SUPFAM" id="SSF51445">
    <property type="entry name" value="(Trans)glycosidases"/>
    <property type="match status" value="1"/>
</dbReference>
<evidence type="ECO:0000256" key="4">
    <source>
        <dbReference type="ARBA" id="ARBA00022801"/>
    </source>
</evidence>
<feature type="chain" id="PRO_5041696751" description="mannan endo-1,4-beta-mannosidase" evidence="6">
    <location>
        <begin position="24"/>
        <end position="221"/>
    </location>
</feature>
<reference evidence="8" key="1">
    <citation type="submission" date="2022-12" db="EMBL/GenBank/DDBJ databases">
        <title>Draft genome assemblies for two species of Escallonia (Escalloniales).</title>
        <authorList>
            <person name="Chanderbali A."/>
            <person name="Dervinis C."/>
            <person name="Anghel I."/>
            <person name="Soltis D."/>
            <person name="Soltis P."/>
            <person name="Zapata F."/>
        </authorList>
    </citation>
    <scope>NUCLEOTIDE SEQUENCE</scope>
    <source>
        <strain evidence="8">UCBG64.0493</strain>
        <tissue evidence="8">Leaf</tissue>
    </source>
</reference>
<evidence type="ECO:0000259" key="7">
    <source>
        <dbReference type="Pfam" id="PF26410"/>
    </source>
</evidence>
<dbReference type="EC" id="3.2.1.78" evidence="3"/>
<comment type="similarity">
    <text evidence="2">Belongs to the glycosyl hydrolase 5 (cellulase A) family.</text>
</comment>
<evidence type="ECO:0000256" key="5">
    <source>
        <dbReference type="ARBA" id="ARBA00023295"/>
    </source>
</evidence>
<dbReference type="GO" id="GO:0016985">
    <property type="term" value="F:mannan endo-1,4-beta-mannosidase activity"/>
    <property type="evidence" value="ECO:0007669"/>
    <property type="project" value="UniProtKB-EC"/>
</dbReference>
<dbReference type="AlphaFoldDB" id="A0AA89BDT1"/>
<dbReference type="GO" id="GO:0000272">
    <property type="term" value="P:polysaccharide catabolic process"/>
    <property type="evidence" value="ECO:0007669"/>
    <property type="project" value="InterPro"/>
</dbReference>
<evidence type="ECO:0000313" key="8">
    <source>
        <dbReference type="EMBL" id="KAK3038235.1"/>
    </source>
</evidence>
<dbReference type="Pfam" id="PF26410">
    <property type="entry name" value="GH5_mannosidase"/>
    <property type="match status" value="1"/>
</dbReference>
<dbReference type="Gene3D" id="3.20.20.80">
    <property type="entry name" value="Glycosidases"/>
    <property type="match status" value="1"/>
</dbReference>
<keyword evidence="4" id="KW-0378">Hydrolase</keyword>
<keyword evidence="6" id="KW-0732">Signal</keyword>
<comment type="catalytic activity">
    <reaction evidence="1">
        <text>Random hydrolysis of (1-&gt;4)-beta-D-mannosidic linkages in mannans, galactomannans and glucomannans.</text>
        <dbReference type="EC" id="3.2.1.78"/>
    </reaction>
</comment>
<sequence length="221" mass="24901">MGCSGRISYILGILLFLALVCEARVPGYGAFVRTKRARFVLNGSPFLFNGFNSYWLMDVASDPSQRYKVTQVLRDAAAAGLSVCRTWAFSDGGGRALQMSPGIYDERVFQGLDFAISEARKYGVRLILSFVNNYNDFGGRAQYVKWARNAGVQISNEDDFFTNLVLKGYYKNHIEKVITRFNTITRVAYKDDPTIMAWELMNEPRCQVDYSGRTLNVSASI</sequence>
<gene>
    <name evidence="8" type="ORF">RJ639_030844</name>
</gene>
<evidence type="ECO:0000256" key="1">
    <source>
        <dbReference type="ARBA" id="ARBA00001678"/>
    </source>
</evidence>
<comment type="caution">
    <text evidence="8">The sequence shown here is derived from an EMBL/GenBank/DDBJ whole genome shotgun (WGS) entry which is preliminary data.</text>
</comment>
<dbReference type="InterPro" id="IPR017853">
    <property type="entry name" value="GH"/>
</dbReference>
<feature type="domain" description="Glycoside hydrolase family 5" evidence="7">
    <location>
        <begin position="31"/>
        <end position="206"/>
    </location>
</feature>
<dbReference type="InterPro" id="IPR001547">
    <property type="entry name" value="Glyco_hydro_5"/>
</dbReference>
<dbReference type="InterPro" id="IPR045053">
    <property type="entry name" value="MAN-like"/>
</dbReference>
<protein>
    <recommendedName>
        <fullName evidence="3">mannan endo-1,4-beta-mannosidase</fullName>
        <ecNumber evidence="3">3.2.1.78</ecNumber>
    </recommendedName>
</protein>
<dbReference type="PANTHER" id="PTHR31451:SF59">
    <property type="entry name" value="MANNAN ENDO-1,4-BETA-MANNOSIDASE"/>
    <property type="match status" value="1"/>
</dbReference>
<name>A0AA89BDT1_9ASTE</name>
<proteinExistence type="inferred from homology"/>
<evidence type="ECO:0000313" key="9">
    <source>
        <dbReference type="Proteomes" id="UP001188597"/>
    </source>
</evidence>